<dbReference type="AlphaFoldDB" id="A0A420H8Q8"/>
<organism evidence="1 2">
    <name type="scientific">Golovinomyces cichoracearum</name>
    <dbReference type="NCBI Taxonomy" id="62708"/>
    <lineage>
        <taxon>Eukaryota</taxon>
        <taxon>Fungi</taxon>
        <taxon>Dikarya</taxon>
        <taxon>Ascomycota</taxon>
        <taxon>Pezizomycotina</taxon>
        <taxon>Leotiomycetes</taxon>
        <taxon>Erysiphales</taxon>
        <taxon>Erysiphaceae</taxon>
        <taxon>Golovinomyces</taxon>
    </lineage>
</organism>
<comment type="caution">
    <text evidence="1">The sequence shown here is derived from an EMBL/GenBank/DDBJ whole genome shotgun (WGS) entry which is preliminary data.</text>
</comment>
<name>A0A420H8Q8_9PEZI</name>
<keyword evidence="2" id="KW-1185">Reference proteome</keyword>
<sequence length="43" mass="4875">MNNEFESPIITENGFQSLVHLNFPILQDGNNVYPNIVPNENAM</sequence>
<protein>
    <submittedName>
        <fullName evidence="1">Uncharacterized protein</fullName>
    </submittedName>
</protein>
<accession>A0A420H8Q8</accession>
<evidence type="ECO:0000313" key="2">
    <source>
        <dbReference type="Proteomes" id="UP000283383"/>
    </source>
</evidence>
<evidence type="ECO:0000313" key="1">
    <source>
        <dbReference type="EMBL" id="RKF53809.1"/>
    </source>
</evidence>
<proteinExistence type="predicted"/>
<gene>
    <name evidence="1" type="ORF">GcM3_215038</name>
</gene>
<dbReference type="EMBL" id="MCBQ01021548">
    <property type="protein sequence ID" value="RKF53809.1"/>
    <property type="molecule type" value="Genomic_DNA"/>
</dbReference>
<dbReference type="Proteomes" id="UP000283383">
    <property type="component" value="Unassembled WGS sequence"/>
</dbReference>
<reference evidence="1 2" key="1">
    <citation type="journal article" date="2018" name="BMC Genomics">
        <title>Comparative genome analyses reveal sequence features reflecting distinct modes of host-adaptation between dicot and monocot powdery mildew.</title>
        <authorList>
            <person name="Wu Y."/>
            <person name="Ma X."/>
            <person name="Pan Z."/>
            <person name="Kale S.D."/>
            <person name="Song Y."/>
            <person name="King H."/>
            <person name="Zhang Q."/>
            <person name="Presley C."/>
            <person name="Deng X."/>
            <person name="Wei C.I."/>
            <person name="Xiao S."/>
        </authorList>
    </citation>
    <scope>NUCLEOTIDE SEQUENCE [LARGE SCALE GENOMIC DNA]</scope>
    <source>
        <strain evidence="1">UMSG3</strain>
    </source>
</reference>